<dbReference type="GO" id="GO:0016491">
    <property type="term" value="F:oxidoreductase activity"/>
    <property type="evidence" value="ECO:0007669"/>
    <property type="project" value="UniProtKB-KW"/>
</dbReference>
<dbReference type="PANTHER" id="PTHR43656">
    <property type="entry name" value="BINDING OXIDOREDUCTASE, PUTATIVE (AFU_ORTHOLOGUE AFUA_2G08260)-RELATED"/>
    <property type="match status" value="1"/>
</dbReference>
<reference evidence="5" key="1">
    <citation type="submission" date="2016-09" db="EMBL/GenBank/DDBJ databases">
        <authorList>
            <person name="Strepis N."/>
        </authorList>
    </citation>
    <scope>NUCLEOTIDE SEQUENCE [LARGE SCALE GENOMIC DNA]</scope>
</reference>
<dbReference type="STRING" id="1892869.ACGLYG10_2908"/>
<keyword evidence="1" id="KW-0285">Flavoprotein</keyword>
<dbReference type="Gene3D" id="3.20.20.70">
    <property type="entry name" value="Aldolase class I"/>
    <property type="match status" value="1"/>
</dbReference>
<dbReference type="EMBL" id="FQTT01000015">
    <property type="protein sequence ID" value="SHE26654.1"/>
    <property type="molecule type" value="Genomic_DNA"/>
</dbReference>
<dbReference type="PANTHER" id="PTHR43656:SF2">
    <property type="entry name" value="BINDING OXIDOREDUCTASE, PUTATIVE (AFU_ORTHOLOGUE AFUA_2G08260)-RELATED"/>
    <property type="match status" value="1"/>
</dbReference>
<dbReference type="RefSeq" id="WP_211483027.1">
    <property type="nucleotide sequence ID" value="NZ_FQTT01000015.1"/>
</dbReference>
<dbReference type="GO" id="GO:0010181">
    <property type="term" value="F:FMN binding"/>
    <property type="evidence" value="ECO:0007669"/>
    <property type="project" value="InterPro"/>
</dbReference>
<accession>A0A1M4S344</accession>
<keyword evidence="2" id="KW-0560">Oxidoreductase</keyword>
<sequence length="383" mass="42836">MSEMNPKYAPLFEPLELNNGVTLKNRLVVAPLTIYDSGADGELTDAARSFWNDRFEGFSLFIVPFTNVAPGGIGFESPNAFDSRHLATLKEYADIAHAQGALAVVQLAHSGLHARREMTQGHDVVSPTTAPFAGSRAMTDDEVRGLVDAYARATELSLEAGLDGVEIHGANGWLVQQFFSGNTNLRTDDWGGSREKRMALPLAVVDAVDAVRRRHDRPDFIVGYRFSPEEPGERGLTMADTFALVDALLDKPLQYLHVSLWDFYKKARRGADTSLTRMQLLHERIGGRLPLIGVGNLYTADDMIRAWDTGWAELLAIGKSVLLNPHLIELIRTGREDEIETTFDWDKADTYRYTQAMLEGTRMGTDFYPRSKQFSPRYRSEDY</sequence>
<dbReference type="InterPro" id="IPR001155">
    <property type="entry name" value="OxRdtase_FMN_N"/>
</dbReference>
<evidence type="ECO:0000256" key="2">
    <source>
        <dbReference type="ARBA" id="ARBA00023002"/>
    </source>
</evidence>
<dbReference type="InterPro" id="IPR051799">
    <property type="entry name" value="NADH_flavin_oxidoreductase"/>
</dbReference>
<dbReference type="InterPro" id="IPR013785">
    <property type="entry name" value="Aldolase_TIM"/>
</dbReference>
<gene>
    <name evidence="4" type="ORF">ACGLYG10_2908</name>
</gene>
<evidence type="ECO:0000313" key="5">
    <source>
        <dbReference type="Proteomes" id="UP000184291"/>
    </source>
</evidence>
<dbReference type="Pfam" id="PF00724">
    <property type="entry name" value="Oxidored_FMN"/>
    <property type="match status" value="1"/>
</dbReference>
<name>A0A1M4S344_9ACTO</name>
<organism evidence="4 5">
    <name type="scientific">Actinomyces glycerinitolerans</name>
    <dbReference type="NCBI Taxonomy" id="1892869"/>
    <lineage>
        <taxon>Bacteria</taxon>
        <taxon>Bacillati</taxon>
        <taxon>Actinomycetota</taxon>
        <taxon>Actinomycetes</taxon>
        <taxon>Actinomycetales</taxon>
        <taxon>Actinomycetaceae</taxon>
        <taxon>Actinomyces</taxon>
    </lineage>
</organism>
<proteinExistence type="predicted"/>
<dbReference type="Proteomes" id="UP000184291">
    <property type="component" value="Unassembled WGS sequence"/>
</dbReference>
<evidence type="ECO:0000256" key="1">
    <source>
        <dbReference type="ARBA" id="ARBA00022630"/>
    </source>
</evidence>
<dbReference type="AlphaFoldDB" id="A0A1M4S344"/>
<protein>
    <submittedName>
        <fullName evidence="4">Aldolase-type tim barrel</fullName>
    </submittedName>
</protein>
<dbReference type="CDD" id="cd04735">
    <property type="entry name" value="OYE_like_4_FMN"/>
    <property type="match status" value="1"/>
</dbReference>
<evidence type="ECO:0000313" key="4">
    <source>
        <dbReference type="EMBL" id="SHE26654.1"/>
    </source>
</evidence>
<keyword evidence="5" id="KW-1185">Reference proteome</keyword>
<feature type="domain" description="NADH:flavin oxidoreductase/NADH oxidase N-terminal" evidence="3">
    <location>
        <begin position="11"/>
        <end position="338"/>
    </location>
</feature>
<evidence type="ECO:0000259" key="3">
    <source>
        <dbReference type="Pfam" id="PF00724"/>
    </source>
</evidence>
<dbReference type="SUPFAM" id="SSF51395">
    <property type="entry name" value="FMN-linked oxidoreductases"/>
    <property type="match status" value="1"/>
</dbReference>